<reference evidence="2" key="1">
    <citation type="submission" date="2022-09" db="EMBL/GenBank/DDBJ databases">
        <title>Haloadaptaus new haloarchaeum isolated from saline soil.</title>
        <authorList>
            <person name="Duran-Viseras A."/>
            <person name="Sanchez-Porro C."/>
            <person name="Ventosa A."/>
        </authorList>
    </citation>
    <scope>NUCLEOTIDE SEQUENCE</scope>
    <source>
        <strain evidence="2">F3-133</strain>
    </source>
</reference>
<dbReference type="AlphaFoldDB" id="A0A9Q4GIH0"/>
<comment type="caution">
    <text evidence="2">The sequence shown here is derived from an EMBL/GenBank/DDBJ whole genome shotgun (WGS) entry which is preliminary data.</text>
</comment>
<protein>
    <submittedName>
        <fullName evidence="2">CopG family transcriptional regulator</fullName>
    </submittedName>
</protein>
<evidence type="ECO:0000313" key="3">
    <source>
        <dbReference type="Proteomes" id="UP001149411"/>
    </source>
</evidence>
<evidence type="ECO:0000256" key="1">
    <source>
        <dbReference type="SAM" id="Coils"/>
    </source>
</evidence>
<sequence>MPENKDKIVSFRVSEDTFETLSRIGDERDASLSEIFREYVDMLVKHDGAVELVHEGRGGGDDEEFPPKVEVPRQVLREQERLELENEHLREQLEEHKEYINSLKDSLESEDDVEHVMLGNVDAEYR</sequence>
<evidence type="ECO:0000313" key="2">
    <source>
        <dbReference type="EMBL" id="MCX2819860.1"/>
    </source>
</evidence>
<proteinExistence type="predicted"/>
<organism evidence="2 3">
    <name type="scientific">Halorutilus salinus</name>
    <dbReference type="NCBI Taxonomy" id="2487751"/>
    <lineage>
        <taxon>Archaea</taxon>
        <taxon>Methanobacteriati</taxon>
        <taxon>Methanobacteriota</taxon>
        <taxon>Stenosarchaea group</taxon>
        <taxon>Halobacteria</taxon>
        <taxon>Halorutilales</taxon>
        <taxon>Halorutilaceae</taxon>
        <taxon>Halorutilus</taxon>
    </lineage>
</organism>
<name>A0A9Q4GIH0_9EURY</name>
<dbReference type="Proteomes" id="UP001149411">
    <property type="component" value="Unassembled WGS sequence"/>
</dbReference>
<keyword evidence="1" id="KW-0175">Coiled coil</keyword>
<dbReference type="EMBL" id="RKLV01000013">
    <property type="protein sequence ID" value="MCX2819860.1"/>
    <property type="molecule type" value="Genomic_DNA"/>
</dbReference>
<keyword evidence="3" id="KW-1185">Reference proteome</keyword>
<dbReference type="InterPro" id="IPR058459">
    <property type="entry name" value="DUF8146"/>
</dbReference>
<gene>
    <name evidence="2" type="ORF">EGH25_10910</name>
</gene>
<dbReference type="Pfam" id="PF26471">
    <property type="entry name" value="DUF8146"/>
    <property type="match status" value="1"/>
</dbReference>
<feature type="coiled-coil region" evidence="1">
    <location>
        <begin position="79"/>
        <end position="110"/>
    </location>
</feature>
<dbReference type="RefSeq" id="WP_266088509.1">
    <property type="nucleotide sequence ID" value="NZ_RKLV01000013.1"/>
</dbReference>
<accession>A0A9Q4GIH0</accession>